<reference evidence="1" key="2">
    <citation type="journal article" date="2023" name="Microbiol Resour">
        <title>Decontamination and Annotation of the Draft Genome Sequence of the Oomycete Lagenidium giganteum ARSEF 373.</title>
        <authorList>
            <person name="Morgan W.R."/>
            <person name="Tartar A."/>
        </authorList>
    </citation>
    <scope>NUCLEOTIDE SEQUENCE</scope>
    <source>
        <strain evidence="1">ARSEF 373</strain>
    </source>
</reference>
<dbReference type="EMBL" id="DAKRPA010000041">
    <property type="protein sequence ID" value="DBA01800.1"/>
    <property type="molecule type" value="Genomic_DNA"/>
</dbReference>
<proteinExistence type="predicted"/>
<comment type="caution">
    <text evidence="1">The sequence shown here is derived from an EMBL/GenBank/DDBJ whole genome shotgun (WGS) entry which is preliminary data.</text>
</comment>
<accession>A0AAV2Z7E8</accession>
<gene>
    <name evidence="1" type="ORF">N0F65_002916</name>
</gene>
<keyword evidence="2" id="KW-1185">Reference proteome</keyword>
<dbReference type="Proteomes" id="UP001146120">
    <property type="component" value="Unassembled WGS sequence"/>
</dbReference>
<evidence type="ECO:0000313" key="2">
    <source>
        <dbReference type="Proteomes" id="UP001146120"/>
    </source>
</evidence>
<evidence type="ECO:0000313" key="1">
    <source>
        <dbReference type="EMBL" id="DBA01800.1"/>
    </source>
</evidence>
<protein>
    <submittedName>
        <fullName evidence="1">Uncharacterized protein</fullName>
    </submittedName>
</protein>
<sequence length="78" mass="9583">MRSSSLISCFRWQMFLNVYEILLHHGCTSCFHQTRFVDFKIHRFQMSRYLDSKRKRRTTPSYVNMRKIQQFAMEVKLS</sequence>
<reference evidence="1" key="1">
    <citation type="submission" date="2022-11" db="EMBL/GenBank/DDBJ databases">
        <authorList>
            <person name="Morgan W.R."/>
            <person name="Tartar A."/>
        </authorList>
    </citation>
    <scope>NUCLEOTIDE SEQUENCE</scope>
    <source>
        <strain evidence="1">ARSEF 373</strain>
    </source>
</reference>
<organism evidence="1 2">
    <name type="scientific">Lagenidium giganteum</name>
    <dbReference type="NCBI Taxonomy" id="4803"/>
    <lineage>
        <taxon>Eukaryota</taxon>
        <taxon>Sar</taxon>
        <taxon>Stramenopiles</taxon>
        <taxon>Oomycota</taxon>
        <taxon>Peronosporomycetes</taxon>
        <taxon>Pythiales</taxon>
        <taxon>Pythiaceae</taxon>
    </lineage>
</organism>
<name>A0AAV2Z7E8_9STRA</name>
<dbReference type="AlphaFoldDB" id="A0AAV2Z7E8"/>